<protein>
    <submittedName>
        <fullName evidence="1">Uncharacterized protein</fullName>
    </submittedName>
</protein>
<sequence>MIDQDWLKDSIKQEAKLKFAARWENAEFNSSEARQAFQAIKNTDEWEAFKKVMIQAYEKAITSNVLNQLQGIKNLIRDAGEE</sequence>
<dbReference type="EMBL" id="NKLP01000210">
    <property type="protein sequence ID" value="TDN29378.1"/>
    <property type="molecule type" value="Genomic_DNA"/>
</dbReference>
<evidence type="ECO:0000313" key="1">
    <source>
        <dbReference type="EMBL" id="TDN29378.1"/>
    </source>
</evidence>
<evidence type="ECO:0000313" key="2">
    <source>
        <dbReference type="Proteomes" id="UP000295195"/>
    </source>
</evidence>
<dbReference type="RefSeq" id="WP_005728839.1">
    <property type="nucleotide sequence ID" value="NZ_CP083392.1"/>
</dbReference>
<reference evidence="1 2" key="1">
    <citation type="submission" date="2017-06" db="EMBL/GenBank/DDBJ databases">
        <authorList>
            <person name="Swanenburg J."/>
            <person name="Kort R."/>
        </authorList>
    </citation>
    <scope>NUCLEOTIDE SEQUENCE [LARGE SCALE GENOMIC DNA]</scope>
    <source>
        <strain evidence="1 2">RL05</strain>
    </source>
</reference>
<accession>A0A4R6CRF4</accession>
<dbReference type="Proteomes" id="UP000295195">
    <property type="component" value="Unassembled WGS sequence"/>
</dbReference>
<comment type="caution">
    <text evidence="1">The sequence shown here is derived from an EMBL/GenBank/DDBJ whole genome shotgun (WGS) entry which is preliminary data.</text>
</comment>
<organism evidence="1 2">
    <name type="scientific">Lactobacillus crispatus</name>
    <dbReference type="NCBI Taxonomy" id="47770"/>
    <lineage>
        <taxon>Bacteria</taxon>
        <taxon>Bacillati</taxon>
        <taxon>Bacillota</taxon>
        <taxon>Bacilli</taxon>
        <taxon>Lactobacillales</taxon>
        <taxon>Lactobacillaceae</taxon>
        <taxon>Lactobacillus</taxon>
    </lineage>
</organism>
<proteinExistence type="predicted"/>
<gene>
    <name evidence="1" type="ORF">CEE75_11035</name>
</gene>
<name>A0A4R6CRF4_9LACO</name>
<dbReference type="AlphaFoldDB" id="A0A4R6CRF4"/>